<dbReference type="PANTHER" id="PTHR38886:SF1">
    <property type="entry name" value="NACHT-NTPASE AND P-LOOP NTPASES N-TERMINAL DOMAIN-CONTAINING PROTEIN"/>
    <property type="match status" value="1"/>
</dbReference>
<dbReference type="InterPro" id="IPR036600">
    <property type="entry name" value="PAH_sf"/>
</dbReference>
<dbReference type="GO" id="GO:0005634">
    <property type="term" value="C:nucleus"/>
    <property type="evidence" value="ECO:0007669"/>
    <property type="project" value="UniProtKB-SubCell"/>
</dbReference>
<feature type="region of interest" description="Disordered" evidence="5">
    <location>
        <begin position="377"/>
        <end position="396"/>
    </location>
</feature>
<organism evidence="6 7">
    <name type="scientific">Periconia macrospinosa</name>
    <dbReference type="NCBI Taxonomy" id="97972"/>
    <lineage>
        <taxon>Eukaryota</taxon>
        <taxon>Fungi</taxon>
        <taxon>Dikarya</taxon>
        <taxon>Ascomycota</taxon>
        <taxon>Pezizomycotina</taxon>
        <taxon>Dothideomycetes</taxon>
        <taxon>Pleosporomycetidae</taxon>
        <taxon>Pleosporales</taxon>
        <taxon>Massarineae</taxon>
        <taxon>Periconiaceae</taxon>
        <taxon>Periconia</taxon>
    </lineage>
</organism>
<dbReference type="InterPro" id="IPR003822">
    <property type="entry name" value="PAH"/>
</dbReference>
<dbReference type="GO" id="GO:0006355">
    <property type="term" value="P:regulation of DNA-templated transcription"/>
    <property type="evidence" value="ECO:0007669"/>
    <property type="project" value="InterPro"/>
</dbReference>
<dbReference type="PANTHER" id="PTHR38886">
    <property type="entry name" value="SESA DOMAIN-CONTAINING PROTEIN"/>
    <property type="match status" value="1"/>
</dbReference>
<comment type="subcellular location">
    <subcellularLocation>
        <location evidence="1 3">Nucleus</location>
    </subcellularLocation>
</comment>
<dbReference type="AlphaFoldDB" id="A0A2V1EAT2"/>
<dbReference type="Proteomes" id="UP000244855">
    <property type="component" value="Unassembled WGS sequence"/>
</dbReference>
<feature type="region of interest" description="Disordered" evidence="5">
    <location>
        <begin position="418"/>
        <end position="455"/>
    </location>
</feature>
<feature type="compositionally biased region" description="Acidic residues" evidence="5">
    <location>
        <begin position="421"/>
        <end position="437"/>
    </location>
</feature>
<evidence type="ECO:0000313" key="7">
    <source>
        <dbReference type="Proteomes" id="UP000244855"/>
    </source>
</evidence>
<gene>
    <name evidence="6" type="ORF">DM02DRAFT_580489</name>
</gene>
<dbReference type="FunFam" id="1.20.1160.11:FF:000001">
    <property type="entry name" value="Paired amphipathic helix protein Sin3"/>
    <property type="match status" value="1"/>
</dbReference>
<evidence type="ECO:0008006" key="8">
    <source>
        <dbReference type="Google" id="ProtNLM"/>
    </source>
</evidence>
<dbReference type="Pfam" id="PF02671">
    <property type="entry name" value="PAH"/>
    <property type="match status" value="1"/>
</dbReference>
<accession>A0A2V1EAT2</accession>
<reference evidence="6 7" key="1">
    <citation type="journal article" date="2018" name="Sci. Rep.">
        <title>Comparative genomics provides insights into the lifestyle and reveals functional heterogeneity of dark septate endophytic fungi.</title>
        <authorList>
            <person name="Knapp D.G."/>
            <person name="Nemeth J.B."/>
            <person name="Barry K."/>
            <person name="Hainaut M."/>
            <person name="Henrissat B."/>
            <person name="Johnson J."/>
            <person name="Kuo A."/>
            <person name="Lim J.H.P."/>
            <person name="Lipzen A."/>
            <person name="Nolan M."/>
            <person name="Ohm R.A."/>
            <person name="Tamas L."/>
            <person name="Grigoriev I.V."/>
            <person name="Spatafora J.W."/>
            <person name="Nagy L.G."/>
            <person name="Kovacs G.M."/>
        </authorList>
    </citation>
    <scope>NUCLEOTIDE SEQUENCE [LARGE SCALE GENOMIC DNA]</scope>
    <source>
        <strain evidence="6 7">DSE2036</strain>
    </source>
</reference>
<dbReference type="STRING" id="97972.A0A2V1EAT2"/>
<feature type="coiled-coil region" evidence="4">
    <location>
        <begin position="27"/>
        <end position="57"/>
    </location>
</feature>
<proteinExistence type="predicted"/>
<evidence type="ECO:0000256" key="5">
    <source>
        <dbReference type="SAM" id="MobiDB-lite"/>
    </source>
</evidence>
<keyword evidence="7" id="KW-1185">Reference proteome</keyword>
<dbReference type="PROSITE" id="PS51477">
    <property type="entry name" value="PAH"/>
    <property type="match status" value="1"/>
</dbReference>
<evidence type="ECO:0000256" key="2">
    <source>
        <dbReference type="ARBA" id="ARBA00023242"/>
    </source>
</evidence>
<keyword evidence="4" id="KW-0175">Coiled coil</keyword>
<evidence type="ECO:0000256" key="4">
    <source>
        <dbReference type="SAM" id="Coils"/>
    </source>
</evidence>
<sequence length="597" mass="66666">MSFGFSAGDFLAAGKLIHNIIQSLQDVGGAKSEYQELMRELRSLEKALQHLDNLQNDSSSQDRTVQSIKFAALSCRQPLEQFFAKIKKFDGTLDVWAKGQTSKSIVRKVHWGLGMKSEVTKLQGYLNLHIATINMLLAEHSLEKMSLAQKRADSDSSQVREMLDAAQDGIERIRNTVVGQAVLIQHTHAAMRSLMNMICGEFRTSWTSLGQTVAQLCVSMQQMYGVVLEIKASITPVDTRFTFFQTPLACEDALGFKYPIPSEWDYGMVENHIRYRFREGIGSRDVRAGNWELFKTKNSEDVISPFTRLLPGLEITMAIIVTTPPVLSDETCPIFSCRSRETTLAPSRGRICCTCGTYFSRATKKRIGLEALAEAIDSRSSETTHGGTHSDSIPLYWGKDVQNDSILRDEQNGLKNVRWSEEEEDLQLPPSDDESDVEFPGRNDIPPSLNPSDPPGPVLDDALSYLDHIKVTFREAPSVYNSFLDVMAGFRRGIIDTPRVMALVAELFRGETVLINGFNAFLPPGYELQTDSDWGPYTVRMITPDGTTQTSPTGAKRKQLNELDDSEESGFSKDAMVLVDPGTQRRKRRRGQIPASP</sequence>
<dbReference type="EMBL" id="KZ805303">
    <property type="protein sequence ID" value="PVI07738.1"/>
    <property type="molecule type" value="Genomic_DNA"/>
</dbReference>
<dbReference type="OrthoDB" id="3045089at2759"/>
<evidence type="ECO:0000313" key="6">
    <source>
        <dbReference type="EMBL" id="PVI07738.1"/>
    </source>
</evidence>
<protein>
    <recommendedName>
        <fullName evidence="8">Fungal N-terminal domain-containing protein</fullName>
    </recommendedName>
</protein>
<feature type="region of interest" description="Disordered" evidence="5">
    <location>
        <begin position="543"/>
        <end position="597"/>
    </location>
</feature>
<name>A0A2V1EAT2_9PLEO</name>
<keyword evidence="2 3" id="KW-0539">Nucleus</keyword>
<evidence type="ECO:0000256" key="1">
    <source>
        <dbReference type="ARBA" id="ARBA00004123"/>
    </source>
</evidence>
<dbReference type="Gene3D" id="1.20.1160.11">
    <property type="entry name" value="Paired amphipathic helix"/>
    <property type="match status" value="1"/>
</dbReference>
<evidence type="ECO:0000256" key="3">
    <source>
        <dbReference type="PROSITE-ProRule" id="PRU00810"/>
    </source>
</evidence>
<dbReference type="SUPFAM" id="SSF47762">
    <property type="entry name" value="PAH2 domain"/>
    <property type="match status" value="1"/>
</dbReference>